<sequence>MSDKESRSIAVNYVNNLILQELARDAVRASNKLGFIKHHGHIIDINNPDCQIVDIRSQVEQVANVMVKAEYWLETMKEHVIQPQQLDIDVDEIIEQAEESFNEFVNHRIEKVLNDC</sequence>
<gene>
    <name evidence="1" type="ORF">Goslar_00169</name>
</gene>
<keyword evidence="2" id="KW-1185">Reference proteome</keyword>
<organismHost>
    <name type="scientific">Escherichia coli</name>
    <dbReference type="NCBI Taxonomy" id="562"/>
</organismHost>
<evidence type="ECO:0000313" key="2">
    <source>
        <dbReference type="Proteomes" id="UP000294673"/>
    </source>
</evidence>
<dbReference type="EMBL" id="MK327938">
    <property type="protein sequence ID" value="QBO63962.1"/>
    <property type="molecule type" value="Genomic_DNA"/>
</dbReference>
<accession>A0A482GIJ8</accession>
<protein>
    <submittedName>
        <fullName evidence="1">Uncharacterized protein</fullName>
    </submittedName>
</protein>
<organism evidence="1 2">
    <name type="scientific">Escherichia phage vB_EcoM_Goslar</name>
    <dbReference type="NCBI Taxonomy" id="2502409"/>
    <lineage>
        <taxon>Viruses</taxon>
        <taxon>Duplodnaviria</taxon>
        <taxon>Heunggongvirae</taxon>
        <taxon>Uroviricota</taxon>
        <taxon>Caudoviricetes</taxon>
        <taxon>Chimalliviridae</taxon>
        <taxon>Goslarvirus</taxon>
        <taxon>Goslarvirus goslar</taxon>
    </lineage>
</organism>
<name>A0A482GIJ8_BPGOS</name>
<reference evidence="1 2" key="1">
    <citation type="submission" date="2018-12" db="EMBL/GenBank/DDBJ databases">
        <title>Still something new to discover - new insights into E. coli phage diversity and taxonomy.</title>
        <authorList>
            <person name="Korf I.H.E."/>
            <person name="Adriaennsens E."/>
            <person name="Dreiseikelmann B."/>
            <person name="Kropinski A."/>
            <person name="Nimtz M."/>
            <person name="Meier-Kolthoff J.P."/>
            <person name="Rohde M."/>
            <person name="van Raaij M."/>
            <person name="Wittmann J."/>
        </authorList>
    </citation>
    <scope>NUCLEOTIDE SEQUENCE [LARGE SCALE GENOMIC DNA]</scope>
</reference>
<proteinExistence type="predicted"/>
<evidence type="ECO:0000313" key="1">
    <source>
        <dbReference type="EMBL" id="QBO63962.1"/>
    </source>
</evidence>
<dbReference type="Proteomes" id="UP000294673">
    <property type="component" value="Segment"/>
</dbReference>